<gene>
    <name evidence="6" type="ORF">RZ72_02020</name>
</gene>
<sequence length="264" mass="29680">MIDLHCHMLPSVDDGAKTISMALDMAREAKAEGINKILLTPHHMDGEYINHKKDIEIAVESLQKTFNDNNIGIQLRPGQEVHINGDLLKDIDEDDVLYAADGTNKKYMMLEFPHSGVPEYAEDMIFELKVKGIIPIIVHPERNHGIQQNPDILFDLVSQGCLTQITATSYVGGFGSTIQRFTDKIVDAGLGFMFSSDAHNMEGRRFRMKEAFDRLAEKKGKDVALQYEQNAENVWNGETIEIGNIDRVKKESAASKFFKKLLGK</sequence>
<comment type="similarity">
    <text evidence="1 5">Belongs to the metallo-dependent hydrolases superfamily. CpsB/CapC family.</text>
</comment>
<dbReference type="GO" id="GO:0004725">
    <property type="term" value="F:protein tyrosine phosphatase activity"/>
    <property type="evidence" value="ECO:0007669"/>
    <property type="project" value="UniProtKB-UniRule"/>
</dbReference>
<dbReference type="InterPro" id="IPR016195">
    <property type="entry name" value="Pol/histidinol_Pase-like"/>
</dbReference>
<dbReference type="Pfam" id="PF19567">
    <property type="entry name" value="CpsB_CapC"/>
    <property type="match status" value="1"/>
</dbReference>
<evidence type="ECO:0000313" key="7">
    <source>
        <dbReference type="Proteomes" id="UP000037749"/>
    </source>
</evidence>
<evidence type="ECO:0000256" key="4">
    <source>
        <dbReference type="ARBA" id="ARBA00051722"/>
    </source>
</evidence>
<evidence type="ECO:0000256" key="2">
    <source>
        <dbReference type="ARBA" id="ARBA00022801"/>
    </source>
</evidence>
<dbReference type="PANTHER" id="PTHR39181:SF1">
    <property type="entry name" value="TYROSINE-PROTEIN PHOSPHATASE YWQE"/>
    <property type="match status" value="1"/>
</dbReference>
<dbReference type="PATRIC" id="fig|148814.9.peg.1231"/>
<name>A0A0M9DEF3_9LACO</name>
<dbReference type="PIRSF" id="PIRSF016557">
    <property type="entry name" value="Caps_synth_CpsB"/>
    <property type="match status" value="1"/>
</dbReference>
<dbReference type="EC" id="3.1.3.48" evidence="5"/>
<dbReference type="GO" id="GO:0030145">
    <property type="term" value="F:manganese ion binding"/>
    <property type="evidence" value="ECO:0007669"/>
    <property type="project" value="UniProtKB-UniRule"/>
</dbReference>
<dbReference type="RefSeq" id="WP_053796939.1">
    <property type="nucleotide sequence ID" value="NZ_JXCZ01000039.1"/>
</dbReference>
<proteinExistence type="inferred from homology"/>
<evidence type="ECO:0000256" key="5">
    <source>
        <dbReference type="PIRNR" id="PIRNR016557"/>
    </source>
</evidence>
<dbReference type="SUPFAM" id="SSF89550">
    <property type="entry name" value="PHP domain-like"/>
    <property type="match status" value="1"/>
</dbReference>
<comment type="catalytic activity">
    <reaction evidence="4 5">
        <text>O-phospho-L-tyrosyl-[protein] + H2O = L-tyrosyl-[protein] + phosphate</text>
        <dbReference type="Rhea" id="RHEA:10684"/>
        <dbReference type="Rhea" id="RHEA-COMP:10136"/>
        <dbReference type="Rhea" id="RHEA-COMP:20101"/>
        <dbReference type="ChEBI" id="CHEBI:15377"/>
        <dbReference type="ChEBI" id="CHEBI:43474"/>
        <dbReference type="ChEBI" id="CHEBI:46858"/>
        <dbReference type="ChEBI" id="CHEBI:61978"/>
        <dbReference type="EC" id="3.1.3.48"/>
    </reaction>
</comment>
<reference evidence="6 7" key="1">
    <citation type="journal article" date="2015" name="Genome Biol. Evol.">
        <title>Functionally Structured Genomes in Lactobacillus kunkeei Colonizing the Honey Crop and Food Products of Honeybees and Stingless Bees.</title>
        <authorList>
            <person name="Tamarit D."/>
            <person name="Ellegaard K.M."/>
            <person name="Wikander J."/>
            <person name="Olofsson T."/>
            <person name="Vasquez A."/>
            <person name="Andersson S.G."/>
        </authorList>
    </citation>
    <scope>NUCLEOTIDE SEQUENCE [LARGE SCALE GENOMIC DNA]</scope>
    <source>
        <strain evidence="6 7">LAla</strain>
    </source>
</reference>
<protein>
    <recommendedName>
        <fullName evidence="5">Tyrosine-protein phosphatase</fullName>
        <ecNumber evidence="5">3.1.3.48</ecNumber>
    </recommendedName>
</protein>
<organism evidence="6 7">
    <name type="scientific">Apilactobacillus kunkeei</name>
    <dbReference type="NCBI Taxonomy" id="148814"/>
    <lineage>
        <taxon>Bacteria</taxon>
        <taxon>Bacillati</taxon>
        <taxon>Bacillota</taxon>
        <taxon>Bacilli</taxon>
        <taxon>Lactobacillales</taxon>
        <taxon>Lactobacillaceae</taxon>
        <taxon>Apilactobacillus</taxon>
    </lineage>
</organism>
<dbReference type="EMBL" id="JXCZ01000039">
    <property type="protein sequence ID" value="KOY78704.1"/>
    <property type="molecule type" value="Genomic_DNA"/>
</dbReference>
<evidence type="ECO:0000256" key="1">
    <source>
        <dbReference type="ARBA" id="ARBA00005750"/>
    </source>
</evidence>
<comment type="caution">
    <text evidence="6">The sequence shown here is derived from an EMBL/GenBank/DDBJ whole genome shotgun (WGS) entry which is preliminary data.</text>
</comment>
<evidence type="ECO:0000256" key="3">
    <source>
        <dbReference type="ARBA" id="ARBA00022912"/>
    </source>
</evidence>
<accession>A0A0M9DEF3</accession>
<dbReference type="InterPro" id="IPR016667">
    <property type="entry name" value="Caps_polysacc_synth_CpsB/CapC"/>
</dbReference>
<dbReference type="Proteomes" id="UP000037749">
    <property type="component" value="Unassembled WGS sequence"/>
</dbReference>
<keyword evidence="3 5" id="KW-0904">Protein phosphatase</keyword>
<dbReference type="PANTHER" id="PTHR39181">
    <property type="entry name" value="TYROSINE-PROTEIN PHOSPHATASE YWQE"/>
    <property type="match status" value="1"/>
</dbReference>
<dbReference type="Gene3D" id="3.20.20.140">
    <property type="entry name" value="Metal-dependent hydrolases"/>
    <property type="match status" value="1"/>
</dbReference>
<dbReference type="AlphaFoldDB" id="A0A0M9DEF3"/>
<evidence type="ECO:0000313" key="6">
    <source>
        <dbReference type="EMBL" id="KOY78704.1"/>
    </source>
</evidence>
<keyword evidence="2 5" id="KW-0378">Hydrolase</keyword>